<feature type="region of interest" description="Disordered" evidence="1">
    <location>
        <begin position="1"/>
        <end position="38"/>
    </location>
</feature>
<proteinExistence type="predicted"/>
<gene>
    <name evidence="2" type="ORF">GcM1_239065</name>
</gene>
<feature type="region of interest" description="Disordered" evidence="1">
    <location>
        <begin position="70"/>
        <end position="89"/>
    </location>
</feature>
<dbReference type="Proteomes" id="UP000285326">
    <property type="component" value="Unassembled WGS sequence"/>
</dbReference>
<evidence type="ECO:0000313" key="2">
    <source>
        <dbReference type="EMBL" id="RKF74460.1"/>
    </source>
</evidence>
<organism evidence="2 3">
    <name type="scientific">Golovinomyces cichoracearum</name>
    <dbReference type="NCBI Taxonomy" id="62708"/>
    <lineage>
        <taxon>Eukaryota</taxon>
        <taxon>Fungi</taxon>
        <taxon>Dikarya</taxon>
        <taxon>Ascomycota</taxon>
        <taxon>Pezizomycotina</taxon>
        <taxon>Leotiomycetes</taxon>
        <taxon>Erysiphales</taxon>
        <taxon>Erysiphaceae</taxon>
        <taxon>Golovinomyces</taxon>
    </lineage>
</organism>
<protein>
    <submittedName>
        <fullName evidence="2">Uncharacterized protein</fullName>
    </submittedName>
</protein>
<dbReference type="AlphaFoldDB" id="A0A420IIT4"/>
<name>A0A420IIT4_9PEZI</name>
<sequence length="89" mass="10041">MEATQVNVAAARGARERRGRCGDRGNQKKAQLKRKPITKDNILVEPALLTPQNQYPDSSIYTRALQQPYYPTPQHESSSLHLRDQSVPV</sequence>
<feature type="non-terminal residue" evidence="2">
    <location>
        <position position="89"/>
    </location>
</feature>
<dbReference type="EMBL" id="MCBS01023956">
    <property type="protein sequence ID" value="RKF74460.1"/>
    <property type="molecule type" value="Genomic_DNA"/>
</dbReference>
<reference evidence="2 3" key="1">
    <citation type="journal article" date="2018" name="BMC Genomics">
        <title>Comparative genome analyses reveal sequence features reflecting distinct modes of host-adaptation between dicot and monocot powdery mildew.</title>
        <authorList>
            <person name="Wu Y."/>
            <person name="Ma X."/>
            <person name="Pan Z."/>
            <person name="Kale S.D."/>
            <person name="Song Y."/>
            <person name="King H."/>
            <person name="Zhang Q."/>
            <person name="Presley C."/>
            <person name="Deng X."/>
            <person name="Wei C.I."/>
            <person name="Xiao S."/>
        </authorList>
    </citation>
    <scope>NUCLEOTIDE SEQUENCE [LARGE SCALE GENOMIC DNA]</scope>
    <source>
        <strain evidence="2">UMSG1</strain>
    </source>
</reference>
<evidence type="ECO:0000256" key="1">
    <source>
        <dbReference type="SAM" id="MobiDB-lite"/>
    </source>
</evidence>
<comment type="caution">
    <text evidence="2">The sequence shown here is derived from an EMBL/GenBank/DDBJ whole genome shotgun (WGS) entry which is preliminary data.</text>
</comment>
<feature type="compositionally biased region" description="Basic and acidic residues" evidence="1">
    <location>
        <begin position="13"/>
        <end position="26"/>
    </location>
</feature>
<evidence type="ECO:0000313" key="3">
    <source>
        <dbReference type="Proteomes" id="UP000285326"/>
    </source>
</evidence>
<accession>A0A420IIT4</accession>